<name>A0ABV2TW62_9FLAO</name>
<keyword evidence="1" id="KW-0732">Signal</keyword>
<gene>
    <name evidence="2" type="ORF">ABXZ32_08915</name>
</gene>
<dbReference type="EMBL" id="JBEWYP010000004">
    <property type="protein sequence ID" value="MET7029516.1"/>
    <property type="molecule type" value="Genomic_DNA"/>
</dbReference>
<sequence>MKKYILLPVLLILITACSKPEQTINNPERIGTEDPKDTENISQVMSSYKLGYMMFPAKMDYRDLDKLVLLERDADNQVIKRVGGMYEAFNEMIGFSYDFSEKIYDEVSHETDRIIVKRSTTDPEIVLPEFVRTYILGEEDKILQKIIDTPEQKDTLDYNYDADGKLSTIISRNTLNPKHIQISLNSSGNLDTLKTFYYDNEMNLEKKVIETFNGYDQAENPIKDLSIFEELFYRSLSTNNYTFYMIMETTYYNGGWKGYSTYREYSLKYDIKGQVMFEE</sequence>
<organism evidence="2 3">
    <name type="scientific">Sediminicola luteus</name>
    <dbReference type="NCBI Taxonomy" id="319238"/>
    <lineage>
        <taxon>Bacteria</taxon>
        <taxon>Pseudomonadati</taxon>
        <taxon>Bacteroidota</taxon>
        <taxon>Flavobacteriia</taxon>
        <taxon>Flavobacteriales</taxon>
        <taxon>Flavobacteriaceae</taxon>
        <taxon>Sediminicola</taxon>
    </lineage>
</organism>
<keyword evidence="3" id="KW-1185">Reference proteome</keyword>
<comment type="caution">
    <text evidence="2">The sequence shown here is derived from an EMBL/GenBank/DDBJ whole genome shotgun (WGS) entry which is preliminary data.</text>
</comment>
<feature type="chain" id="PRO_5045100001" description="DUF4595 domain-containing protein" evidence="1">
    <location>
        <begin position="19"/>
        <end position="279"/>
    </location>
</feature>
<evidence type="ECO:0008006" key="4">
    <source>
        <dbReference type="Google" id="ProtNLM"/>
    </source>
</evidence>
<protein>
    <recommendedName>
        <fullName evidence="4">DUF4595 domain-containing protein</fullName>
    </recommendedName>
</protein>
<evidence type="ECO:0000256" key="1">
    <source>
        <dbReference type="SAM" id="SignalP"/>
    </source>
</evidence>
<reference evidence="2 3" key="1">
    <citation type="submission" date="2024-07" db="EMBL/GenBank/DDBJ databases">
        <title>The genome sequence of type strain Sediminicola luteus GDMCC 1.2596T.</title>
        <authorList>
            <person name="Liu Y."/>
        </authorList>
    </citation>
    <scope>NUCLEOTIDE SEQUENCE [LARGE SCALE GENOMIC DNA]</scope>
    <source>
        <strain evidence="2 3">GDMCC 1.2596</strain>
    </source>
</reference>
<dbReference type="RefSeq" id="WP_354618332.1">
    <property type="nucleotide sequence ID" value="NZ_JBEWYP010000004.1"/>
</dbReference>
<dbReference type="PROSITE" id="PS51257">
    <property type="entry name" value="PROKAR_LIPOPROTEIN"/>
    <property type="match status" value="1"/>
</dbReference>
<dbReference type="Proteomes" id="UP001549773">
    <property type="component" value="Unassembled WGS sequence"/>
</dbReference>
<evidence type="ECO:0000313" key="3">
    <source>
        <dbReference type="Proteomes" id="UP001549773"/>
    </source>
</evidence>
<feature type="signal peptide" evidence="1">
    <location>
        <begin position="1"/>
        <end position="18"/>
    </location>
</feature>
<proteinExistence type="predicted"/>
<accession>A0ABV2TW62</accession>
<evidence type="ECO:0000313" key="2">
    <source>
        <dbReference type="EMBL" id="MET7029516.1"/>
    </source>
</evidence>